<dbReference type="EMBL" id="DS270172">
    <property type="protein sequence ID" value="EFO91916.1"/>
    <property type="molecule type" value="Genomic_DNA"/>
</dbReference>
<accession>E3NTE4</accession>
<sequence>MDDFYITLPSSVKNPQFENTSSRYVTRLPQVLHLEKDKYVVAVTDIIYPYSFVNVGRELNYWIHFKNKEPVNVTFPAAQYSKIEQVIDALNGKTPRLKRRAPPDLEYEMKRAKREMSEAEKLARIAASNAAFAAEAKRQQVLEEAKNEAIRLSNHVFADAANKRRLKENAEQAAKDATQGAPVTIPATNEKEED</sequence>
<evidence type="ECO:0000313" key="3">
    <source>
        <dbReference type="Proteomes" id="UP000008281"/>
    </source>
</evidence>
<dbReference type="InParanoid" id="E3NTE4"/>
<evidence type="ECO:0000313" key="2">
    <source>
        <dbReference type="EMBL" id="EFO91916.1"/>
    </source>
</evidence>
<evidence type="ECO:0008006" key="4">
    <source>
        <dbReference type="Google" id="ProtNLM"/>
    </source>
</evidence>
<dbReference type="Proteomes" id="UP000008281">
    <property type="component" value="Unassembled WGS sequence"/>
</dbReference>
<organism evidence="3">
    <name type="scientific">Caenorhabditis remanei</name>
    <name type="common">Caenorhabditis vulgaris</name>
    <dbReference type="NCBI Taxonomy" id="31234"/>
    <lineage>
        <taxon>Eukaryota</taxon>
        <taxon>Metazoa</taxon>
        <taxon>Ecdysozoa</taxon>
        <taxon>Nematoda</taxon>
        <taxon>Chromadorea</taxon>
        <taxon>Rhabditida</taxon>
        <taxon>Rhabditina</taxon>
        <taxon>Rhabditomorpha</taxon>
        <taxon>Rhabditoidea</taxon>
        <taxon>Rhabditidae</taxon>
        <taxon>Peloderinae</taxon>
        <taxon>Caenorhabditis</taxon>
    </lineage>
</organism>
<evidence type="ECO:0000256" key="1">
    <source>
        <dbReference type="SAM" id="MobiDB-lite"/>
    </source>
</evidence>
<dbReference type="HOGENOM" id="CLU_1403629_0_0_1"/>
<dbReference type="eggNOG" id="ENOG502QSSK">
    <property type="taxonomic scope" value="Eukaryota"/>
</dbReference>
<proteinExistence type="predicted"/>
<protein>
    <recommendedName>
        <fullName evidence="4">Major sperm protein</fullName>
    </recommendedName>
</protein>
<reference evidence="2" key="1">
    <citation type="submission" date="2007-07" db="EMBL/GenBank/DDBJ databases">
        <title>PCAP assembly of the Caenorhabditis remanei genome.</title>
        <authorList>
            <consortium name="The Caenorhabditis remanei Sequencing Consortium"/>
            <person name="Wilson R.K."/>
        </authorList>
    </citation>
    <scope>NUCLEOTIDE SEQUENCE [LARGE SCALE GENOMIC DNA]</scope>
    <source>
        <strain evidence="2">PB4641</strain>
    </source>
</reference>
<dbReference type="OrthoDB" id="5875955at2759"/>
<feature type="region of interest" description="Disordered" evidence="1">
    <location>
        <begin position="166"/>
        <end position="194"/>
    </location>
</feature>
<dbReference type="STRING" id="31234.E3NTE4"/>
<gene>
    <name evidence="2" type="ORF">CRE_07167</name>
</gene>
<dbReference type="AlphaFoldDB" id="E3NTE4"/>
<name>E3NTE4_CAERE</name>
<keyword evidence="3" id="KW-1185">Reference proteome</keyword>